<reference evidence="2 3" key="1">
    <citation type="journal article" date="2019" name="Int. J. Syst. Evol. Microbiol.">
        <title>The Global Catalogue of Microorganisms (GCM) 10K type strain sequencing project: providing services to taxonomists for standard genome sequencing and annotation.</title>
        <authorList>
            <consortium name="The Broad Institute Genomics Platform"/>
            <consortium name="The Broad Institute Genome Sequencing Center for Infectious Disease"/>
            <person name="Wu L."/>
            <person name="Ma J."/>
        </authorList>
    </citation>
    <scope>NUCLEOTIDE SEQUENCE [LARGE SCALE GENOMIC DNA]</scope>
    <source>
        <strain evidence="2 3">JCM 16117</strain>
    </source>
</reference>
<dbReference type="Pfam" id="PF17765">
    <property type="entry name" value="MLTR_LBD"/>
    <property type="match status" value="1"/>
</dbReference>
<evidence type="ECO:0000259" key="1">
    <source>
        <dbReference type="Pfam" id="PF17765"/>
    </source>
</evidence>
<dbReference type="InterPro" id="IPR041413">
    <property type="entry name" value="MLTR_LBD"/>
</dbReference>
<dbReference type="PANTHER" id="PTHR35010:SF2">
    <property type="entry name" value="BLL4672 PROTEIN"/>
    <property type="match status" value="1"/>
</dbReference>
<dbReference type="RefSeq" id="WP_259478690.1">
    <property type="nucleotide sequence ID" value="NZ_BAAAQY010000003.1"/>
</dbReference>
<dbReference type="Gene3D" id="3.30.450.180">
    <property type="match status" value="1"/>
</dbReference>
<keyword evidence="3" id="KW-1185">Reference proteome</keyword>
<evidence type="ECO:0000313" key="2">
    <source>
        <dbReference type="EMBL" id="GAA2228943.1"/>
    </source>
</evidence>
<organism evidence="2 3">
    <name type="scientific">Herbiconiux moechotypicola</name>
    <dbReference type="NCBI Taxonomy" id="637393"/>
    <lineage>
        <taxon>Bacteria</taxon>
        <taxon>Bacillati</taxon>
        <taxon>Actinomycetota</taxon>
        <taxon>Actinomycetes</taxon>
        <taxon>Micrococcales</taxon>
        <taxon>Microbacteriaceae</taxon>
        <taxon>Herbiconiux</taxon>
    </lineage>
</organism>
<sequence length="174" mass="18859">MTESEPNEGHRADVVELIDSLPVHPAFVYDRHLTVVASNAAAVVVAPGFAVGSNLARFTFLPSTADTNARDWSAKRDQVAALLRESLHRHLEDEKYLDLVGELATLSPDFASAWAAEPASSPAGEFVFSSPVVGEFLLRYHLFPLAGRSGETLAIWHAPDLAGEEALRRLTSQP</sequence>
<dbReference type="EMBL" id="BAAAQY010000003">
    <property type="protein sequence ID" value="GAA2228943.1"/>
    <property type="molecule type" value="Genomic_DNA"/>
</dbReference>
<name>A0ABN3DFV0_9MICO</name>
<dbReference type="Proteomes" id="UP001500929">
    <property type="component" value="Unassembled WGS sequence"/>
</dbReference>
<accession>A0ABN3DFV0</accession>
<dbReference type="PANTHER" id="PTHR35010">
    <property type="entry name" value="BLL4672 PROTEIN-RELATED"/>
    <property type="match status" value="1"/>
</dbReference>
<feature type="domain" description="MmyB-like transcription regulator ligand binding" evidence="1">
    <location>
        <begin position="11"/>
        <end position="170"/>
    </location>
</feature>
<evidence type="ECO:0000313" key="3">
    <source>
        <dbReference type="Proteomes" id="UP001500929"/>
    </source>
</evidence>
<proteinExistence type="predicted"/>
<gene>
    <name evidence="2" type="ORF">GCM10009851_11830</name>
</gene>
<protein>
    <recommendedName>
        <fullName evidence="1">MmyB-like transcription regulator ligand binding domain-containing protein</fullName>
    </recommendedName>
</protein>
<comment type="caution">
    <text evidence="2">The sequence shown here is derived from an EMBL/GenBank/DDBJ whole genome shotgun (WGS) entry which is preliminary data.</text>
</comment>